<keyword evidence="3" id="KW-0812">Transmembrane</keyword>
<dbReference type="RefSeq" id="WP_248477539.1">
    <property type="nucleotide sequence ID" value="NZ_JALPRF010000002.1"/>
</dbReference>
<name>A0ABT0HL97_9BACT</name>
<dbReference type="InterPro" id="IPR051906">
    <property type="entry name" value="TolC-like"/>
</dbReference>
<evidence type="ECO:0000256" key="6">
    <source>
        <dbReference type="SAM" id="SignalP"/>
    </source>
</evidence>
<evidence type="ECO:0000256" key="1">
    <source>
        <dbReference type="ARBA" id="ARBA00004442"/>
    </source>
</evidence>
<comment type="caution">
    <text evidence="7">The sequence shown here is derived from an EMBL/GenBank/DDBJ whole genome shotgun (WGS) entry which is preliminary data.</text>
</comment>
<dbReference type="Gene3D" id="1.20.1600.10">
    <property type="entry name" value="Outer membrane efflux proteins (OEP)"/>
    <property type="match status" value="1"/>
</dbReference>
<dbReference type="SUPFAM" id="SSF56954">
    <property type="entry name" value="Outer membrane efflux proteins (OEP)"/>
    <property type="match status" value="1"/>
</dbReference>
<evidence type="ECO:0000256" key="2">
    <source>
        <dbReference type="ARBA" id="ARBA00022452"/>
    </source>
</evidence>
<dbReference type="Proteomes" id="UP001202180">
    <property type="component" value="Unassembled WGS sequence"/>
</dbReference>
<evidence type="ECO:0000256" key="5">
    <source>
        <dbReference type="ARBA" id="ARBA00023237"/>
    </source>
</evidence>
<accession>A0ABT0HL97</accession>
<dbReference type="PANTHER" id="PTHR30026">
    <property type="entry name" value="OUTER MEMBRANE PROTEIN TOLC"/>
    <property type="match status" value="1"/>
</dbReference>
<sequence length="402" mass="45579">MRYLLTLLGVTFGAISASAQSYHVITLPEALARANSDNPQVNVANLRIDKQRALIPGALSLSGPELIFEAPTTTRFQPGVLLPVSLPTVYKNQRIVQEQQVKLSQREKGITTNTLRYNVRTVYNNLLYLRESITNYRRQDSLLLVFTKVTETRQRVGQISRIEVLNARSQQQELNYQLDQTRARVRSSRIQLGLLIGTPNDTSLRVTGPFQRMSFAPDSKLAPLLASDSTFIRNPQTSFYEQNQQLSESLLKLEKKRRLPNIIVGYLNQGGPESPLLYRFRFGLSLPVWGWVARSRINAAQTDVAIAKSQITLNQYELRGDYDKAIADYLQYQEALDYYTVTGLPQAEEIIKAASDGYRLGSIGYYDYLLNVQQAFKIRQGYLDALLSFNQAVITLHYIKGE</sequence>
<dbReference type="EMBL" id="JALPRF010000002">
    <property type="protein sequence ID" value="MCK8492941.1"/>
    <property type="molecule type" value="Genomic_DNA"/>
</dbReference>
<reference evidence="7 8" key="1">
    <citation type="submission" date="2022-04" db="EMBL/GenBank/DDBJ databases">
        <title>Spirosoma sp. strain RP8 genome sequencing and assembly.</title>
        <authorList>
            <person name="Jung Y."/>
        </authorList>
    </citation>
    <scope>NUCLEOTIDE SEQUENCE [LARGE SCALE GENOMIC DNA]</scope>
    <source>
        <strain evidence="7 8">RP8</strain>
    </source>
</reference>
<organism evidence="7 8">
    <name type="scientific">Spirosoma liriopis</name>
    <dbReference type="NCBI Taxonomy" id="2937440"/>
    <lineage>
        <taxon>Bacteria</taxon>
        <taxon>Pseudomonadati</taxon>
        <taxon>Bacteroidota</taxon>
        <taxon>Cytophagia</taxon>
        <taxon>Cytophagales</taxon>
        <taxon>Cytophagaceae</taxon>
        <taxon>Spirosoma</taxon>
    </lineage>
</organism>
<feature type="signal peptide" evidence="6">
    <location>
        <begin position="1"/>
        <end position="19"/>
    </location>
</feature>
<evidence type="ECO:0000256" key="3">
    <source>
        <dbReference type="ARBA" id="ARBA00022692"/>
    </source>
</evidence>
<protein>
    <submittedName>
        <fullName evidence="7">TolC family protein</fullName>
    </submittedName>
</protein>
<keyword evidence="6" id="KW-0732">Signal</keyword>
<keyword evidence="2" id="KW-1134">Transmembrane beta strand</keyword>
<proteinExistence type="predicted"/>
<evidence type="ECO:0000313" key="7">
    <source>
        <dbReference type="EMBL" id="MCK8492941.1"/>
    </source>
</evidence>
<keyword evidence="8" id="KW-1185">Reference proteome</keyword>
<keyword evidence="4" id="KW-0472">Membrane</keyword>
<dbReference type="PANTHER" id="PTHR30026:SF20">
    <property type="entry name" value="OUTER MEMBRANE PROTEIN TOLC"/>
    <property type="match status" value="1"/>
</dbReference>
<gene>
    <name evidence="7" type="ORF">M0L20_13825</name>
</gene>
<keyword evidence="5" id="KW-0998">Cell outer membrane</keyword>
<evidence type="ECO:0000313" key="8">
    <source>
        <dbReference type="Proteomes" id="UP001202180"/>
    </source>
</evidence>
<feature type="chain" id="PRO_5046624037" evidence="6">
    <location>
        <begin position="20"/>
        <end position="402"/>
    </location>
</feature>
<comment type="subcellular location">
    <subcellularLocation>
        <location evidence="1">Cell outer membrane</location>
    </subcellularLocation>
</comment>
<evidence type="ECO:0000256" key="4">
    <source>
        <dbReference type="ARBA" id="ARBA00023136"/>
    </source>
</evidence>